<dbReference type="Pfam" id="PF00535">
    <property type="entry name" value="Glycos_transf_2"/>
    <property type="match status" value="1"/>
</dbReference>
<protein>
    <submittedName>
        <fullName evidence="2">Glycosyltransferase</fullName>
    </submittedName>
</protein>
<dbReference type="PANTHER" id="PTHR22916">
    <property type="entry name" value="GLYCOSYLTRANSFERASE"/>
    <property type="match status" value="1"/>
</dbReference>
<dbReference type="PANTHER" id="PTHR22916:SF67">
    <property type="entry name" value="COLANIC ACID BIOSYNTHESIS GLYCOSYL TRANSFERASE WCAE-RELATED"/>
    <property type="match status" value="1"/>
</dbReference>
<keyword evidence="2" id="KW-0808">Transferase</keyword>
<dbReference type="InterPro" id="IPR029044">
    <property type="entry name" value="Nucleotide-diphossugar_trans"/>
</dbReference>
<feature type="domain" description="Glycosyltransferase 2-like" evidence="1">
    <location>
        <begin position="19"/>
        <end position="184"/>
    </location>
</feature>
<dbReference type="RefSeq" id="WP_127704646.1">
    <property type="nucleotide sequence ID" value="NZ_SACK01000003.1"/>
</dbReference>
<evidence type="ECO:0000313" key="3">
    <source>
        <dbReference type="Proteomes" id="UP000282759"/>
    </source>
</evidence>
<dbReference type="OrthoDB" id="9788101at2"/>
<dbReference type="Proteomes" id="UP000282759">
    <property type="component" value="Unassembled WGS sequence"/>
</dbReference>
<organism evidence="2 3">
    <name type="scientific">Mucilaginibacter limnophilus</name>
    <dbReference type="NCBI Taxonomy" id="1932778"/>
    <lineage>
        <taxon>Bacteria</taxon>
        <taxon>Pseudomonadati</taxon>
        <taxon>Bacteroidota</taxon>
        <taxon>Sphingobacteriia</taxon>
        <taxon>Sphingobacteriales</taxon>
        <taxon>Sphingobacteriaceae</taxon>
        <taxon>Mucilaginibacter</taxon>
    </lineage>
</organism>
<reference evidence="2 3" key="1">
    <citation type="submission" date="2019-01" db="EMBL/GenBank/DDBJ databases">
        <authorList>
            <person name="Chen W.-M."/>
        </authorList>
    </citation>
    <scope>NUCLEOTIDE SEQUENCE [LARGE SCALE GENOMIC DNA]</scope>
    <source>
        <strain evidence="2 3">YBJ-36</strain>
    </source>
</reference>
<gene>
    <name evidence="2" type="ORF">EOD41_09865</name>
</gene>
<dbReference type="InterPro" id="IPR001173">
    <property type="entry name" value="Glyco_trans_2-like"/>
</dbReference>
<dbReference type="EMBL" id="SACK01000003">
    <property type="protein sequence ID" value="RVU00929.1"/>
    <property type="molecule type" value="Genomic_DNA"/>
</dbReference>
<dbReference type="Gene3D" id="3.90.550.10">
    <property type="entry name" value="Spore Coat Polysaccharide Biosynthesis Protein SpsA, Chain A"/>
    <property type="match status" value="1"/>
</dbReference>
<dbReference type="AlphaFoldDB" id="A0A437MTF0"/>
<keyword evidence="3" id="KW-1185">Reference proteome</keyword>
<dbReference type="GO" id="GO:0016758">
    <property type="term" value="F:hexosyltransferase activity"/>
    <property type="evidence" value="ECO:0007669"/>
    <property type="project" value="UniProtKB-ARBA"/>
</dbReference>
<accession>A0A437MTF0</accession>
<comment type="caution">
    <text evidence="2">The sequence shown here is derived from an EMBL/GenBank/DDBJ whole genome shotgun (WGS) entry which is preliminary data.</text>
</comment>
<dbReference type="CDD" id="cd06433">
    <property type="entry name" value="GT_2_WfgS_like"/>
    <property type="match status" value="1"/>
</dbReference>
<evidence type="ECO:0000259" key="1">
    <source>
        <dbReference type="Pfam" id="PF00535"/>
    </source>
</evidence>
<dbReference type="SUPFAM" id="SSF53448">
    <property type="entry name" value="Nucleotide-diphospho-sugar transferases"/>
    <property type="match status" value="1"/>
</dbReference>
<evidence type="ECO:0000313" key="2">
    <source>
        <dbReference type="EMBL" id="RVU00929.1"/>
    </source>
</evidence>
<sequence>MKKRFTNNYAIPGNMPLITVIIVVYNAANSLEETILSVINQTYANTELCIIDGGSTDGTLDIIKKYDSRITYWVSEADKGIYDAMNKGITVAKGDWIYFLGSGDILLNVLHKIAGLMTDERCIYYGNVYRNDLKKVFNGRYSAYKLAVTNICHQAIFYPLNVLRKHNYNIYYKSLADHDLNMRCFGDKTLRFKYLPELISIYEGNGFSEENQLVDPFLNDKLKIIQSNFSFLVYIYAYLRTRTARLIKPGYLKK</sequence>
<proteinExistence type="predicted"/>
<name>A0A437MTF0_9SPHI</name>